<organism evidence="3 4">
    <name type="scientific">Paenibacillus wenxiniae</name>
    <dbReference type="NCBI Taxonomy" id="1636843"/>
    <lineage>
        <taxon>Bacteria</taxon>
        <taxon>Bacillati</taxon>
        <taxon>Bacillota</taxon>
        <taxon>Bacilli</taxon>
        <taxon>Bacillales</taxon>
        <taxon>Paenibacillaceae</taxon>
        <taxon>Paenibacillus</taxon>
    </lineage>
</organism>
<dbReference type="Pfam" id="PF09369">
    <property type="entry name" value="MZB"/>
    <property type="match status" value="1"/>
</dbReference>
<comment type="caution">
    <text evidence="3">The sequence shown here is derived from an EMBL/GenBank/DDBJ whole genome shotgun (WGS) entry which is preliminary data.</text>
</comment>
<dbReference type="InterPro" id="IPR047721">
    <property type="entry name" value="DrmB"/>
</dbReference>
<gene>
    <name evidence="3" type="ORF">ACFSC9_10520</name>
</gene>
<evidence type="ECO:0000313" key="4">
    <source>
        <dbReference type="Proteomes" id="UP001597233"/>
    </source>
</evidence>
<dbReference type="NCBIfam" id="NF038324">
    <property type="entry name" value="DrmB_fam"/>
    <property type="match status" value="1"/>
</dbReference>
<dbReference type="RefSeq" id="WP_347324891.1">
    <property type="nucleotide sequence ID" value="NZ_JBCGUH010000004.1"/>
</dbReference>
<reference evidence="4" key="1">
    <citation type="journal article" date="2019" name="Int. J. Syst. Evol. Microbiol.">
        <title>The Global Catalogue of Microorganisms (GCM) 10K type strain sequencing project: providing services to taxonomists for standard genome sequencing and annotation.</title>
        <authorList>
            <consortium name="The Broad Institute Genomics Platform"/>
            <consortium name="The Broad Institute Genome Sequencing Center for Infectious Disease"/>
            <person name="Wu L."/>
            <person name="Ma J."/>
        </authorList>
    </citation>
    <scope>NUCLEOTIDE SEQUENCE [LARGE SCALE GENOMIC DNA]</scope>
    <source>
        <strain evidence="4">CCUG 54950</strain>
    </source>
</reference>
<name>A0ABW4RIH4_9BACL</name>
<protein>
    <submittedName>
        <fullName evidence="3">DUF1998 domain-containing protein</fullName>
    </submittedName>
</protein>
<accession>A0ABW4RIH4</accession>
<dbReference type="EMBL" id="JBHUEH010000014">
    <property type="protein sequence ID" value="MFD1885962.1"/>
    <property type="molecule type" value="Genomic_DNA"/>
</dbReference>
<evidence type="ECO:0000256" key="1">
    <source>
        <dbReference type="SAM" id="Coils"/>
    </source>
</evidence>
<keyword evidence="4" id="KW-1185">Reference proteome</keyword>
<dbReference type="InterPro" id="IPR018973">
    <property type="entry name" value="MZB"/>
</dbReference>
<feature type="domain" description="MrfA-like Zn-binding" evidence="2">
    <location>
        <begin position="507"/>
        <end position="606"/>
    </location>
</feature>
<evidence type="ECO:0000259" key="2">
    <source>
        <dbReference type="Pfam" id="PF09369"/>
    </source>
</evidence>
<proteinExistence type="predicted"/>
<feature type="coiled-coil region" evidence="1">
    <location>
        <begin position="340"/>
        <end position="369"/>
    </location>
</feature>
<keyword evidence="1" id="KW-0175">Coiled coil</keyword>
<sequence length="645" mass="73731">MNGIPLRRSQLITTFGPGSLVVSTDGETMLVGSLDKWYHDQDGIPLRSLGEYEIFEPRLQSLLNVNKLLAPPDFRKMYSASYKGISIPPDNIEICIPLLRYPSWHYCLHCKTLYQVSLSLKTNNIDCKKCQRTVKMIQVPFVMICENGHISDFPWREWVHKSEKAVCEKDMSLRSTGGATLDSLKVVCECNAERSLRGIMSRRNFKEDDDGVSELSRSLNQSREDKKGNYYTCPGTKPWFGSMNDKEICNAYPIAALKNSINVYYSNTISAIFLPGENKQVDEIINMFEKYKITTEILNTHDQLDGKIKMVKLLALPEIKSFLDDDIEQAILYLQSGAEYKENQEKNQNVEIELRKKEYETLIKELDTESLKVVKEWDKDRDGEEAEEIFSSYLGLLHRVTKLKETVVLTGFTRSKPFSDNDKNLQKLRNGRELLFKNFKAPENNWLPAFKVFGEGIFFTLNKEKLDEWESCSDVDKYFKKYIKRYKKATNNEGRELLPRSILLHTLSHLLIDQLALKCGYNTTSLKERLYLEPIQSGVLIYTASGDSEGTFGGLVRMGKTKNFTSTLYAALNKALWCSSDPVCTEIGTKEGQGLRRLNGAACHSCSHLPETSCEHNNLLLDRTFLIDEKIGFFKDLEVAFISEA</sequence>
<dbReference type="Proteomes" id="UP001597233">
    <property type="component" value="Unassembled WGS sequence"/>
</dbReference>
<evidence type="ECO:0000313" key="3">
    <source>
        <dbReference type="EMBL" id="MFD1885962.1"/>
    </source>
</evidence>